<dbReference type="RefSeq" id="WP_315951572.1">
    <property type="nucleotide sequence ID" value="NZ_JAWCUD010000003.1"/>
</dbReference>
<proteinExistence type="predicted"/>
<dbReference type="Proteomes" id="UP001260980">
    <property type="component" value="Unassembled WGS sequence"/>
</dbReference>
<comment type="caution">
    <text evidence="1">The sequence shown here is derived from an EMBL/GenBank/DDBJ whole genome shotgun (WGS) entry which is preliminary data.</text>
</comment>
<reference evidence="1 2" key="1">
    <citation type="submission" date="2023-10" db="EMBL/GenBank/DDBJ databases">
        <title>Paenibacillus strain PFR10 Genome sequencing and assembly.</title>
        <authorList>
            <person name="Kim I."/>
        </authorList>
    </citation>
    <scope>NUCLEOTIDE SEQUENCE [LARGE SCALE GENOMIC DNA]</scope>
    <source>
        <strain evidence="1 2">PFR10</strain>
    </source>
</reference>
<name>A0ABU3RBT9_9BACL</name>
<keyword evidence="2" id="KW-1185">Reference proteome</keyword>
<sequence length="67" mass="7863">MSDIVISKINEFFHELDFVKVNINGKVVLEHKNGFYKLTKGETHSYFLEYARSVQEAHHNCYEDVEA</sequence>
<dbReference type="EMBL" id="JAWCUD010000003">
    <property type="protein sequence ID" value="MDU0201725.1"/>
    <property type="molecule type" value="Genomic_DNA"/>
</dbReference>
<evidence type="ECO:0000313" key="1">
    <source>
        <dbReference type="EMBL" id="MDU0201725.1"/>
    </source>
</evidence>
<protein>
    <submittedName>
        <fullName evidence="1">Uncharacterized protein</fullName>
    </submittedName>
</protein>
<gene>
    <name evidence="1" type="ORF">RQP52_11530</name>
</gene>
<accession>A0ABU3RBT9</accession>
<evidence type="ECO:0000313" key="2">
    <source>
        <dbReference type="Proteomes" id="UP001260980"/>
    </source>
</evidence>
<organism evidence="1 2">
    <name type="scientific">Paenibacillus violae</name>
    <dbReference type="NCBI Taxonomy" id="3077234"/>
    <lineage>
        <taxon>Bacteria</taxon>
        <taxon>Bacillati</taxon>
        <taxon>Bacillota</taxon>
        <taxon>Bacilli</taxon>
        <taxon>Bacillales</taxon>
        <taxon>Paenibacillaceae</taxon>
        <taxon>Paenibacillus</taxon>
    </lineage>
</organism>